<dbReference type="InterPro" id="IPR036196">
    <property type="entry name" value="Ptyr_pPase_sf"/>
</dbReference>
<proteinExistence type="predicted"/>
<comment type="caution">
    <text evidence="2">The sequence shown here is derived from an EMBL/GenBank/DDBJ whole genome shotgun (WGS) entry which is preliminary data.</text>
</comment>
<evidence type="ECO:0000259" key="1">
    <source>
        <dbReference type="SMART" id="SM00226"/>
    </source>
</evidence>
<gene>
    <name evidence="2" type="ORF">IAD42_06545</name>
</gene>
<dbReference type="AlphaFoldDB" id="A0A9D1K957"/>
<dbReference type="SUPFAM" id="SSF52788">
    <property type="entry name" value="Phosphotyrosine protein phosphatases I"/>
    <property type="match status" value="1"/>
</dbReference>
<protein>
    <submittedName>
        <fullName evidence="2">Metallopeptidase family protein</fullName>
    </submittedName>
</protein>
<dbReference type="InterPro" id="IPR023485">
    <property type="entry name" value="Ptyr_pPase"/>
</dbReference>
<dbReference type="Gene3D" id="3.30.2010.20">
    <property type="match status" value="1"/>
</dbReference>
<evidence type="ECO:0000313" key="2">
    <source>
        <dbReference type="EMBL" id="HIS97616.1"/>
    </source>
</evidence>
<name>A0A9D1K957_9FIRM</name>
<accession>A0A9D1K957</accession>
<dbReference type="InterPro" id="IPR038555">
    <property type="entry name" value="Zincin_1_sf"/>
</dbReference>
<dbReference type="Pfam" id="PF01451">
    <property type="entry name" value="LMWPc"/>
    <property type="match status" value="1"/>
</dbReference>
<dbReference type="SUPFAM" id="SSF55486">
    <property type="entry name" value="Metalloproteases ('zincins'), catalytic domain"/>
    <property type="match status" value="1"/>
</dbReference>
<organism evidence="2 3">
    <name type="scientific">Candidatus Scatomorpha pullistercoris</name>
    <dbReference type="NCBI Taxonomy" id="2840929"/>
    <lineage>
        <taxon>Bacteria</taxon>
        <taxon>Bacillati</taxon>
        <taxon>Bacillota</taxon>
        <taxon>Clostridia</taxon>
        <taxon>Eubacteriales</taxon>
        <taxon>Candidatus Scatomorpha</taxon>
    </lineage>
</organism>
<dbReference type="Proteomes" id="UP000886876">
    <property type="component" value="Unassembled WGS sequence"/>
</dbReference>
<dbReference type="SMART" id="SM00226">
    <property type="entry name" value="LMWPc"/>
    <property type="match status" value="1"/>
</dbReference>
<dbReference type="EMBL" id="DVJS01000163">
    <property type="protein sequence ID" value="HIS97616.1"/>
    <property type="molecule type" value="Genomic_DNA"/>
</dbReference>
<feature type="domain" description="Phosphotyrosine protein phosphatase I" evidence="1">
    <location>
        <begin position="125"/>
        <end position="264"/>
    </location>
</feature>
<evidence type="ECO:0000313" key="3">
    <source>
        <dbReference type="Proteomes" id="UP000886876"/>
    </source>
</evidence>
<dbReference type="CDD" id="cd12953">
    <property type="entry name" value="MMP_TTHA0227"/>
    <property type="match status" value="1"/>
</dbReference>
<reference evidence="2" key="1">
    <citation type="submission" date="2020-10" db="EMBL/GenBank/DDBJ databases">
        <authorList>
            <person name="Gilroy R."/>
        </authorList>
    </citation>
    <scope>NUCLEOTIDE SEQUENCE</scope>
    <source>
        <strain evidence="2">ChiHecec3B27-6122</strain>
    </source>
</reference>
<sequence>MVTFEEAASMLDEAVDELPQEIFDKLNGGVNLIPSRRTDEHGLLVMGMYIVDQMGRHVEIYYGSFKERYRNAPPERWKRELTKTLKHELTHHIESLACDRSLEKWDAEHVAKLLSGLEYEPLEASSVLFVDADGAGLAPMASVMFGHAALDMGCPDLSSSYAGANETPAEHMNAKAVKAAALYGVDISKLRPRCVDRKLLESYDVALCMTEEQGDSLAERWPEFDERIICLGESDIRTPKLETQGAWNRLAGRIAEEIRCLMDELMGETGDEDT</sequence>
<reference evidence="2" key="2">
    <citation type="journal article" date="2021" name="PeerJ">
        <title>Extensive microbial diversity within the chicken gut microbiome revealed by metagenomics and culture.</title>
        <authorList>
            <person name="Gilroy R."/>
            <person name="Ravi A."/>
            <person name="Getino M."/>
            <person name="Pursley I."/>
            <person name="Horton D.L."/>
            <person name="Alikhan N.F."/>
            <person name="Baker D."/>
            <person name="Gharbi K."/>
            <person name="Hall N."/>
            <person name="Watson M."/>
            <person name="Adriaenssens E.M."/>
            <person name="Foster-Nyarko E."/>
            <person name="Jarju S."/>
            <person name="Secka A."/>
            <person name="Antonio M."/>
            <person name="Oren A."/>
            <person name="Chaudhuri R.R."/>
            <person name="La Ragione R."/>
            <person name="Hildebrand F."/>
            <person name="Pallen M.J."/>
        </authorList>
    </citation>
    <scope>NUCLEOTIDE SEQUENCE</scope>
    <source>
        <strain evidence="2">ChiHecec3B27-6122</strain>
    </source>
</reference>
<dbReference type="Gene3D" id="3.40.50.2300">
    <property type="match status" value="1"/>
</dbReference>